<dbReference type="AlphaFoldDB" id="S6UWP1"/>
<reference evidence="1 2" key="1">
    <citation type="journal article" date="2013" name="PLoS Pathog.">
        <title>Genomic analysis of the Kiwifruit pathogen Pseudomonas syringae pv. actinidiae provides insight into the origins of an emergent plant disease.</title>
        <authorList>
            <person name="McCann H.C."/>
            <person name="Rikkerink E.H."/>
            <person name="Bertels F."/>
            <person name="Fiers M."/>
            <person name="Lu A."/>
            <person name="Rees-George J."/>
            <person name="Andersen M.T."/>
            <person name="Gleave A.P."/>
            <person name="Haubold B."/>
            <person name="Wohlers M.W."/>
            <person name="Guttman D.S."/>
            <person name="Wang P.W."/>
            <person name="Straub C."/>
            <person name="Vanneste J.L."/>
            <person name="Rainey P.B."/>
            <person name="Templeton M.D."/>
        </authorList>
    </citation>
    <scope>NUCLEOTIDE SEQUENCE [LARGE SCALE GENOMIC DNA]</scope>
    <source>
        <strain evidence="1 2">ICMP 18807</strain>
    </source>
</reference>
<comment type="caution">
    <text evidence="1">The sequence shown here is derived from an EMBL/GenBank/DDBJ whole genome shotgun (WGS) entry which is preliminary data.</text>
</comment>
<proteinExistence type="predicted"/>
<evidence type="ECO:0000313" key="2">
    <source>
        <dbReference type="Proteomes" id="UP000015729"/>
    </source>
</evidence>
<sequence>MPQILKTQIDQEVFLRCYLRYFAISQIVQPRTLQTSDKGFLERISHGGEHSPTQRTRQILEQLNSLRLERDGSGQPFLVGGGCAVLRSRFTCFQRSSKISPRRMAVSIANCMMGRIQGLCDASA</sequence>
<protein>
    <submittedName>
        <fullName evidence="1">Uncharacterized protein</fullName>
    </submittedName>
</protein>
<name>S6UWP1_PSESF</name>
<gene>
    <name evidence="1" type="ORF">A244_07588</name>
</gene>
<organism evidence="1 2">
    <name type="scientific">Pseudomonas syringae pv. actinidiae ICMP 18807</name>
    <dbReference type="NCBI Taxonomy" id="1194404"/>
    <lineage>
        <taxon>Bacteria</taxon>
        <taxon>Pseudomonadati</taxon>
        <taxon>Pseudomonadota</taxon>
        <taxon>Gammaproteobacteria</taxon>
        <taxon>Pseudomonadales</taxon>
        <taxon>Pseudomonadaceae</taxon>
        <taxon>Pseudomonas</taxon>
        <taxon>Pseudomonas syringae</taxon>
    </lineage>
</organism>
<accession>S6UWP1</accession>
<dbReference type="EMBL" id="AOKG01000479">
    <property type="protein sequence ID" value="EPN60448.1"/>
    <property type="molecule type" value="Genomic_DNA"/>
</dbReference>
<evidence type="ECO:0000313" key="1">
    <source>
        <dbReference type="EMBL" id="EPN60448.1"/>
    </source>
</evidence>
<dbReference type="Proteomes" id="UP000015729">
    <property type="component" value="Unassembled WGS sequence"/>
</dbReference>